<dbReference type="STRING" id="592015.HMPREF1705_03187"/>
<protein>
    <recommendedName>
        <fullName evidence="7">DNA polymerase III, delta subunit</fullName>
    </recommendedName>
</protein>
<dbReference type="GO" id="GO:0003677">
    <property type="term" value="F:DNA binding"/>
    <property type="evidence" value="ECO:0007669"/>
    <property type="project" value="InterPro"/>
</dbReference>
<evidence type="ECO:0000256" key="4">
    <source>
        <dbReference type="ARBA" id="ARBA00022932"/>
    </source>
</evidence>
<dbReference type="GO" id="GO:0006261">
    <property type="term" value="P:DNA-templated DNA replication"/>
    <property type="evidence" value="ECO:0007669"/>
    <property type="project" value="TreeGrafter"/>
</dbReference>
<dbReference type="EMBL" id="ACJX03000001">
    <property type="protein sequence ID" value="KRT35927.1"/>
    <property type="molecule type" value="Genomic_DNA"/>
</dbReference>
<dbReference type="AlphaFoldDB" id="A0A0T5XC63"/>
<accession>A0A0T5XC63</accession>
<keyword evidence="3" id="KW-0235">DNA replication</keyword>
<sequence>MPHVVAIELTAPQRRSRIEDILREFESEGYEKAGRPEEPGSWSELFALASTQGLFRDKLLYIVDEAEKLGPFPDRLEALLEKEGARNVILLLYNGKCNAFPKSLKEKVRIVTVGRELKNKRERLRWMEEVAQRKGLSLTGEALYLLDEWIEDVEEIESEIEKFCLAEQKSVTADMVRELSKDEGSRALIRLLDGVCLRDGKTILSSLKQLQGKTEFLVVVTSLYNRLRLASLFLSFGGRGPDAAGARYYQSKMAKEAACRYTKEAIWNATVSLGLLSAAEKMGRGKGWLGLELVLCDLIRTQPPLSC</sequence>
<dbReference type="InterPro" id="IPR027417">
    <property type="entry name" value="P-loop_NTPase"/>
</dbReference>
<evidence type="ECO:0000256" key="1">
    <source>
        <dbReference type="ARBA" id="ARBA00022679"/>
    </source>
</evidence>
<dbReference type="NCBIfam" id="TIGR01128">
    <property type="entry name" value="holA"/>
    <property type="match status" value="1"/>
</dbReference>
<gene>
    <name evidence="5" type="ORF">HMPREF1705_03187</name>
</gene>
<evidence type="ECO:0000313" key="6">
    <source>
        <dbReference type="Proteomes" id="UP000005273"/>
    </source>
</evidence>
<dbReference type="PANTHER" id="PTHR34388:SF1">
    <property type="entry name" value="DNA POLYMERASE III SUBUNIT DELTA"/>
    <property type="match status" value="1"/>
</dbReference>
<name>A0A0T5XC63_9BACT</name>
<evidence type="ECO:0000256" key="2">
    <source>
        <dbReference type="ARBA" id="ARBA00022695"/>
    </source>
</evidence>
<keyword evidence="6" id="KW-1185">Reference proteome</keyword>
<comment type="caution">
    <text evidence="5">The sequence shown here is derived from an EMBL/GenBank/DDBJ whole genome shotgun (WGS) entry which is preliminary data.</text>
</comment>
<evidence type="ECO:0008006" key="7">
    <source>
        <dbReference type="Google" id="ProtNLM"/>
    </source>
</evidence>
<evidence type="ECO:0000313" key="5">
    <source>
        <dbReference type="EMBL" id="KRT35927.1"/>
    </source>
</evidence>
<dbReference type="InterPro" id="IPR005790">
    <property type="entry name" value="DNA_polIII_delta"/>
</dbReference>
<dbReference type="RefSeq" id="WP_009201371.1">
    <property type="nucleotide sequence ID" value="NZ_ACJX03000001.1"/>
</dbReference>
<dbReference type="eggNOG" id="COG1466">
    <property type="taxonomic scope" value="Bacteria"/>
</dbReference>
<dbReference type="Proteomes" id="UP000005273">
    <property type="component" value="Unassembled WGS sequence"/>
</dbReference>
<organism evidence="5 6">
    <name type="scientific">Acetomicrobium hydrogeniformans ATCC BAA-1850</name>
    <dbReference type="NCBI Taxonomy" id="592015"/>
    <lineage>
        <taxon>Bacteria</taxon>
        <taxon>Thermotogati</taxon>
        <taxon>Synergistota</taxon>
        <taxon>Synergistia</taxon>
        <taxon>Synergistales</taxon>
        <taxon>Acetomicrobiaceae</taxon>
        <taxon>Acetomicrobium</taxon>
    </lineage>
</organism>
<keyword evidence="1" id="KW-0808">Transferase</keyword>
<keyword evidence="2" id="KW-0548">Nucleotidyltransferase</keyword>
<dbReference type="GO" id="GO:0003887">
    <property type="term" value="F:DNA-directed DNA polymerase activity"/>
    <property type="evidence" value="ECO:0007669"/>
    <property type="project" value="UniProtKB-KW"/>
</dbReference>
<dbReference type="GO" id="GO:0009360">
    <property type="term" value="C:DNA polymerase III complex"/>
    <property type="evidence" value="ECO:0007669"/>
    <property type="project" value="TreeGrafter"/>
</dbReference>
<evidence type="ECO:0000256" key="3">
    <source>
        <dbReference type="ARBA" id="ARBA00022705"/>
    </source>
</evidence>
<dbReference type="PANTHER" id="PTHR34388">
    <property type="entry name" value="DNA POLYMERASE III SUBUNIT DELTA"/>
    <property type="match status" value="1"/>
</dbReference>
<dbReference type="OrthoDB" id="2559at2"/>
<dbReference type="SUPFAM" id="SSF52540">
    <property type="entry name" value="P-loop containing nucleoside triphosphate hydrolases"/>
    <property type="match status" value="1"/>
</dbReference>
<keyword evidence="4" id="KW-0239">DNA-directed DNA polymerase</keyword>
<reference evidence="6" key="1">
    <citation type="submission" date="2012-09" db="EMBL/GenBank/DDBJ databases">
        <authorList>
            <person name="Weinstock G."/>
            <person name="Sodergren E."/>
            <person name="Clifton S."/>
            <person name="Fulton L."/>
            <person name="Fulton B."/>
            <person name="Courtney L."/>
            <person name="Fronick C."/>
            <person name="Harrison M."/>
            <person name="Strong C."/>
            <person name="Farmer C."/>
            <person name="Delehaunty K."/>
            <person name="Markovic C."/>
            <person name="Hall O."/>
            <person name="Minx P."/>
            <person name="Tomlinson C."/>
            <person name="Mitreva M."/>
            <person name="Nelson J."/>
            <person name="Hou S."/>
            <person name="Wollam A."/>
            <person name="Pepin K.H."/>
            <person name="Johnson M."/>
            <person name="Bhonagiri V."/>
            <person name="Nash W.E."/>
            <person name="Suruliraj S."/>
            <person name="Warren W."/>
            <person name="Chinwalla A."/>
            <person name="Mardis E.R."/>
            <person name="Wilson R.K."/>
        </authorList>
    </citation>
    <scope>NUCLEOTIDE SEQUENCE [LARGE SCALE GENOMIC DNA]</scope>
    <source>
        <strain evidence="6">OS1</strain>
    </source>
</reference>
<dbReference type="Gene3D" id="1.10.8.60">
    <property type="match status" value="1"/>
</dbReference>
<proteinExistence type="predicted"/>